<dbReference type="OrthoDB" id="5514845at2"/>
<dbReference type="AlphaFoldDB" id="A0A0K8P678"/>
<dbReference type="Pfam" id="PF12172">
    <property type="entry name" value="zf-ChsH2"/>
    <property type="match status" value="1"/>
</dbReference>
<accession>A0A0K8P678</accession>
<dbReference type="Pfam" id="PF01796">
    <property type="entry name" value="OB_ChsH2_C"/>
    <property type="match status" value="1"/>
</dbReference>
<reference evidence="3 4" key="2">
    <citation type="journal article" date="2016" name="Science">
        <title>A bacterium that degrades and assimilates poly(ethylene terephthalate).</title>
        <authorList>
            <person name="Yoshida S."/>
            <person name="Hiraga K."/>
            <person name="Takehana T."/>
            <person name="Taniguchi I."/>
            <person name="Yamaji H."/>
            <person name="Maeda Y."/>
            <person name="Toyohara K."/>
            <person name="Miyamoto K."/>
            <person name="Kimura Y."/>
            <person name="Oda K."/>
        </authorList>
    </citation>
    <scope>NUCLEOTIDE SEQUENCE [LARGE SCALE GENOMIC DNA]</scope>
    <source>
        <strain evidence="4">NBRC 110686 / TISTR 2288 / 201-F6</strain>
    </source>
</reference>
<dbReference type="InterPro" id="IPR012340">
    <property type="entry name" value="NA-bd_OB-fold"/>
</dbReference>
<sequence>MTTLHQDRPLAPPVIDAETGPYFAAAKQGILKLRRCTACRKPHFYPRSLCPFCFADTEWVDASGLGEIYSVSVTRRAGPIPYAIAYVRLDEGVTMLTNIVDCDLDALRIGQRVKVCFKPTEGDGAMPMFTPA</sequence>
<dbReference type="SUPFAM" id="SSF50249">
    <property type="entry name" value="Nucleic acid-binding proteins"/>
    <property type="match status" value="1"/>
</dbReference>
<dbReference type="Gene3D" id="6.10.30.10">
    <property type="match status" value="1"/>
</dbReference>
<dbReference type="Proteomes" id="UP000037660">
    <property type="component" value="Unassembled WGS sequence"/>
</dbReference>
<dbReference type="InterPro" id="IPR002878">
    <property type="entry name" value="ChsH2_C"/>
</dbReference>
<evidence type="ECO:0000259" key="2">
    <source>
        <dbReference type="Pfam" id="PF12172"/>
    </source>
</evidence>
<dbReference type="PANTHER" id="PTHR34075">
    <property type="entry name" value="BLR3430 PROTEIN"/>
    <property type="match status" value="1"/>
</dbReference>
<protein>
    <recommendedName>
        <fullName evidence="5">DNA-binding protein</fullName>
    </recommendedName>
</protein>
<dbReference type="InterPro" id="IPR052513">
    <property type="entry name" value="Thioester_dehydratase-like"/>
</dbReference>
<feature type="domain" description="ChsH2 rubredoxin-like zinc ribbon" evidence="2">
    <location>
        <begin position="23"/>
        <end position="56"/>
    </location>
</feature>
<reference evidence="4" key="1">
    <citation type="submission" date="2015-07" db="EMBL/GenBank/DDBJ databases">
        <title>Discovery of a poly(ethylene terephthalate assimilation.</title>
        <authorList>
            <person name="Yoshida S."/>
            <person name="Hiraga K."/>
            <person name="Takehana T."/>
            <person name="Taniguchi I."/>
            <person name="Yamaji H."/>
            <person name="Maeda Y."/>
            <person name="Toyohara K."/>
            <person name="Miyamoto K."/>
            <person name="Kimura Y."/>
            <person name="Oda K."/>
        </authorList>
    </citation>
    <scope>NUCLEOTIDE SEQUENCE [LARGE SCALE GENOMIC DNA]</scope>
    <source>
        <strain evidence="4">NBRC 110686 / TISTR 2288 / 201-F6</strain>
    </source>
</reference>
<dbReference type="PANTHER" id="PTHR34075:SF5">
    <property type="entry name" value="BLR3430 PROTEIN"/>
    <property type="match status" value="1"/>
</dbReference>
<evidence type="ECO:0000259" key="1">
    <source>
        <dbReference type="Pfam" id="PF01796"/>
    </source>
</evidence>
<evidence type="ECO:0000313" key="4">
    <source>
        <dbReference type="Proteomes" id="UP000037660"/>
    </source>
</evidence>
<gene>
    <name evidence="3" type="ORF">ISF6_4300</name>
</gene>
<evidence type="ECO:0000313" key="3">
    <source>
        <dbReference type="EMBL" id="GAP38106.1"/>
    </source>
</evidence>
<keyword evidence="4" id="KW-1185">Reference proteome</keyword>
<dbReference type="EMBL" id="BBYR01000066">
    <property type="protein sequence ID" value="GAP38106.1"/>
    <property type="molecule type" value="Genomic_DNA"/>
</dbReference>
<organism evidence="3 4">
    <name type="scientific">Piscinibacter sakaiensis</name>
    <name type="common">Ideonella sakaiensis</name>
    <dbReference type="NCBI Taxonomy" id="1547922"/>
    <lineage>
        <taxon>Bacteria</taxon>
        <taxon>Pseudomonadati</taxon>
        <taxon>Pseudomonadota</taxon>
        <taxon>Betaproteobacteria</taxon>
        <taxon>Burkholderiales</taxon>
        <taxon>Sphaerotilaceae</taxon>
        <taxon>Piscinibacter</taxon>
    </lineage>
</organism>
<dbReference type="InterPro" id="IPR022002">
    <property type="entry name" value="ChsH2_Znr"/>
</dbReference>
<comment type="caution">
    <text evidence="3">The sequence shown here is derived from an EMBL/GenBank/DDBJ whole genome shotgun (WGS) entry which is preliminary data.</text>
</comment>
<proteinExistence type="predicted"/>
<dbReference type="RefSeq" id="WP_054021999.1">
    <property type="nucleotide sequence ID" value="NZ_BBYR01000066.1"/>
</dbReference>
<dbReference type="STRING" id="1547922.ISF6_4300"/>
<evidence type="ECO:0008006" key="5">
    <source>
        <dbReference type="Google" id="ProtNLM"/>
    </source>
</evidence>
<feature type="domain" description="ChsH2 C-terminal OB-fold" evidence="1">
    <location>
        <begin position="59"/>
        <end position="118"/>
    </location>
</feature>
<name>A0A0K8P678_PISS1</name>